<gene>
    <name evidence="1" type="ORF">E5S67_06210</name>
</gene>
<organism evidence="1 2">
    <name type="scientific">Microcoleus asticus IPMA8</name>
    <dbReference type="NCBI Taxonomy" id="2563858"/>
    <lineage>
        <taxon>Bacteria</taxon>
        <taxon>Bacillati</taxon>
        <taxon>Cyanobacteriota</taxon>
        <taxon>Cyanophyceae</taxon>
        <taxon>Oscillatoriophycideae</taxon>
        <taxon>Oscillatoriales</taxon>
        <taxon>Microcoleaceae</taxon>
        <taxon>Microcoleus</taxon>
        <taxon>Microcoleus asticus</taxon>
    </lineage>
</organism>
<evidence type="ECO:0000313" key="2">
    <source>
        <dbReference type="Proteomes" id="UP000702425"/>
    </source>
</evidence>
<dbReference type="Proteomes" id="UP000702425">
    <property type="component" value="Unassembled WGS sequence"/>
</dbReference>
<sequence>MSLGPVYFNICKNNMTENLNENLIMAFRYEDSAIAAVPTSILAEKRSAYQTHQEFSDVQQPITSAPPEVRQIIERVLEIEKDKLYMRAPRHINDDILKIIKEAIV</sequence>
<name>A0ABX2D6X9_9CYAN</name>
<dbReference type="EMBL" id="SRRZ01000223">
    <property type="protein sequence ID" value="NQE38425.1"/>
    <property type="molecule type" value="Genomic_DNA"/>
</dbReference>
<keyword evidence="2" id="KW-1185">Reference proteome</keyword>
<proteinExistence type="predicted"/>
<protein>
    <submittedName>
        <fullName evidence="1">Uncharacterized protein</fullName>
    </submittedName>
</protein>
<reference evidence="1 2" key="1">
    <citation type="journal article" date="2020" name="Sci. Rep.">
        <title>A novel cyanobacterial geosmin producer, revising GeoA distribution and dispersion patterns in Bacteria.</title>
        <authorList>
            <person name="Churro C."/>
            <person name="Semedo-Aguiar A.P."/>
            <person name="Silva A.D."/>
            <person name="Pereira-Leal J.B."/>
            <person name="Leite R.B."/>
        </authorList>
    </citation>
    <scope>NUCLEOTIDE SEQUENCE [LARGE SCALE GENOMIC DNA]</scope>
    <source>
        <strain evidence="1 2">IPMA8</strain>
    </source>
</reference>
<accession>A0ABX2D6X9</accession>
<evidence type="ECO:0000313" key="1">
    <source>
        <dbReference type="EMBL" id="NQE38425.1"/>
    </source>
</evidence>
<comment type="caution">
    <text evidence="1">The sequence shown here is derived from an EMBL/GenBank/DDBJ whole genome shotgun (WGS) entry which is preliminary data.</text>
</comment>